<gene>
    <name evidence="2" type="ORF">LITE_LOCUS28775</name>
</gene>
<evidence type="ECO:0000256" key="1">
    <source>
        <dbReference type="SAM" id="MobiDB-lite"/>
    </source>
</evidence>
<feature type="compositionally biased region" description="Pro residues" evidence="1">
    <location>
        <begin position="1"/>
        <end position="10"/>
    </location>
</feature>
<dbReference type="Proteomes" id="UP001154282">
    <property type="component" value="Unassembled WGS sequence"/>
</dbReference>
<feature type="compositionally biased region" description="Low complexity" evidence="1">
    <location>
        <begin position="11"/>
        <end position="29"/>
    </location>
</feature>
<feature type="non-terminal residue" evidence="2">
    <location>
        <position position="1"/>
    </location>
</feature>
<proteinExistence type="predicted"/>
<sequence>ASTIIAPPPAGSSSSTLVSQAPSSSPPAARECRRKPLLSLARPSDAFPGGDLFFSSHPRTKPKRITQIKNKNQNQTLKIRHANERYAIWGFCGLGIFRKDERYAIWGFCGFANQGNKWGGGSGRVATGTTSSRSSLCSGTVDAGKLMILGLLGGWLWPSPLQIQRLVVEGIWDLWFPIWKKEKDGIYVAEGSGDLGFWIFGVVVDEQ</sequence>
<reference evidence="2" key="1">
    <citation type="submission" date="2022-08" db="EMBL/GenBank/DDBJ databases">
        <authorList>
            <person name="Gutierrez-Valencia J."/>
        </authorList>
    </citation>
    <scope>NUCLEOTIDE SEQUENCE</scope>
</reference>
<keyword evidence="3" id="KW-1185">Reference proteome</keyword>
<protein>
    <submittedName>
        <fullName evidence="2">Uncharacterized protein</fullName>
    </submittedName>
</protein>
<name>A0AAV0MGG9_9ROSI</name>
<dbReference type="EMBL" id="CAMGYJ010000007">
    <property type="protein sequence ID" value="CAI0445883.1"/>
    <property type="molecule type" value="Genomic_DNA"/>
</dbReference>
<accession>A0AAV0MGG9</accession>
<evidence type="ECO:0000313" key="2">
    <source>
        <dbReference type="EMBL" id="CAI0445883.1"/>
    </source>
</evidence>
<evidence type="ECO:0000313" key="3">
    <source>
        <dbReference type="Proteomes" id="UP001154282"/>
    </source>
</evidence>
<comment type="caution">
    <text evidence="2">The sequence shown here is derived from an EMBL/GenBank/DDBJ whole genome shotgun (WGS) entry which is preliminary data.</text>
</comment>
<organism evidence="2 3">
    <name type="scientific">Linum tenue</name>
    <dbReference type="NCBI Taxonomy" id="586396"/>
    <lineage>
        <taxon>Eukaryota</taxon>
        <taxon>Viridiplantae</taxon>
        <taxon>Streptophyta</taxon>
        <taxon>Embryophyta</taxon>
        <taxon>Tracheophyta</taxon>
        <taxon>Spermatophyta</taxon>
        <taxon>Magnoliopsida</taxon>
        <taxon>eudicotyledons</taxon>
        <taxon>Gunneridae</taxon>
        <taxon>Pentapetalae</taxon>
        <taxon>rosids</taxon>
        <taxon>fabids</taxon>
        <taxon>Malpighiales</taxon>
        <taxon>Linaceae</taxon>
        <taxon>Linum</taxon>
    </lineage>
</organism>
<dbReference type="AlphaFoldDB" id="A0AAV0MGG9"/>
<feature type="region of interest" description="Disordered" evidence="1">
    <location>
        <begin position="1"/>
        <end position="32"/>
    </location>
</feature>